<name>A0A6L8V7G2_9BACL</name>
<gene>
    <name evidence="2" type="ORF">GQF01_25940</name>
</gene>
<evidence type="ECO:0000256" key="1">
    <source>
        <dbReference type="SAM" id="MobiDB-lite"/>
    </source>
</evidence>
<feature type="region of interest" description="Disordered" evidence="1">
    <location>
        <begin position="1"/>
        <end position="22"/>
    </location>
</feature>
<organism evidence="2 3">
    <name type="scientific">Paenibacillus silvestris</name>
    <dbReference type="NCBI Taxonomy" id="2606219"/>
    <lineage>
        <taxon>Bacteria</taxon>
        <taxon>Bacillati</taxon>
        <taxon>Bacillota</taxon>
        <taxon>Bacilli</taxon>
        <taxon>Bacillales</taxon>
        <taxon>Paenibacillaceae</taxon>
        <taxon>Paenibacillus</taxon>
    </lineage>
</organism>
<protein>
    <submittedName>
        <fullName evidence="2">Uncharacterized protein</fullName>
    </submittedName>
</protein>
<dbReference type="AlphaFoldDB" id="A0A6L8V7G2"/>
<evidence type="ECO:0000313" key="2">
    <source>
        <dbReference type="EMBL" id="MZQ85566.1"/>
    </source>
</evidence>
<dbReference type="Proteomes" id="UP000481087">
    <property type="component" value="Unassembled WGS sequence"/>
</dbReference>
<feature type="compositionally biased region" description="Polar residues" evidence="1">
    <location>
        <begin position="137"/>
        <end position="189"/>
    </location>
</feature>
<keyword evidence="3" id="KW-1185">Reference proteome</keyword>
<comment type="caution">
    <text evidence="2">The sequence shown here is derived from an EMBL/GenBank/DDBJ whole genome shotgun (WGS) entry which is preliminary data.</text>
</comment>
<dbReference type="RefSeq" id="WP_161409797.1">
    <property type="nucleotide sequence ID" value="NZ_WTUZ01000022.1"/>
</dbReference>
<proteinExistence type="predicted"/>
<feature type="region of interest" description="Disordered" evidence="1">
    <location>
        <begin position="135"/>
        <end position="195"/>
    </location>
</feature>
<accession>A0A6L8V7G2</accession>
<sequence length="482" mass="53739">MLLTHQAKSKDNSGIQSDVRRGYPPSVNALHAAHRSVGNRMVQRMVTQHLTNASHGTIQRQLSADQVDELEYTVNNYALAAGFSKAIVDRTLSILQKRHNSVAAAIQDIDNAFGEAFDELKGTPVEEIGMDIEDSSSKQTTNASLQVPNSPPQTQGNTPTIDASNQLGSSHSGQQFASQSGSYPESNYPSVGFYQQPQTGYGQPAYYGQYAQYGYNYASQQQPQTGYEQPAYYGQYAQYGYNYASQQQPQSYSTAVTNQADSAFQQIIPIVSKLFPDKSDEIIKLLEWASVSPMIKGFKTWYSDMMQRAGDESMVKDMLYELLDVQREILSNYQVDLVYHLDNDKQSASKSFDYKVTRDKKYPGLTMSLQENVAKHEVTHVENLVHSSADLHPGVKHIAEKVLKDDKDAHKKYTIGGTIAMTKGVATTTSVDIVLKELLKTLTNNPSSIEGRVTYLDKIVVVDHNFKVLGTFTKNKFKWTLE</sequence>
<reference evidence="2 3" key="1">
    <citation type="submission" date="2019-12" db="EMBL/GenBank/DDBJ databases">
        <title>Paenibacillus sp. nov. sp. isolated from soil.</title>
        <authorList>
            <person name="Kim J."/>
            <person name="Jeong S.E."/>
            <person name="Jung H.S."/>
            <person name="Jeon C.O."/>
        </authorList>
    </citation>
    <scope>NUCLEOTIDE SEQUENCE [LARGE SCALE GENOMIC DNA]</scope>
    <source>
        <strain evidence="2 3">5J-6</strain>
    </source>
</reference>
<evidence type="ECO:0000313" key="3">
    <source>
        <dbReference type="Proteomes" id="UP000481087"/>
    </source>
</evidence>
<dbReference type="EMBL" id="WTUZ01000022">
    <property type="protein sequence ID" value="MZQ85566.1"/>
    <property type="molecule type" value="Genomic_DNA"/>
</dbReference>